<evidence type="ECO:0008006" key="4">
    <source>
        <dbReference type="Google" id="ProtNLM"/>
    </source>
</evidence>
<proteinExistence type="predicted"/>
<dbReference type="AlphaFoldDB" id="A0AAW2FZ34"/>
<name>A0AAW2FZ34_9HYME</name>
<dbReference type="Gene3D" id="3.60.10.10">
    <property type="entry name" value="Endonuclease/exonuclease/phosphatase"/>
    <property type="match status" value="1"/>
</dbReference>
<feature type="region of interest" description="Disordered" evidence="1">
    <location>
        <begin position="85"/>
        <end position="129"/>
    </location>
</feature>
<sequence length="129" mass="15233">MKKVSGYVGGRGKTVIDYVISNVESKREIVEMKVGEEVDSDHLPLIVTIKREEGKRRSSKYGKKKCMRLDWSKEEWKIFKEKYKERKERENNTEENWKSFSKELEKNKEISKKSNEKRGGGKTKRKMVG</sequence>
<organism evidence="2 3">
    <name type="scientific">Cardiocondyla obscurior</name>
    <dbReference type="NCBI Taxonomy" id="286306"/>
    <lineage>
        <taxon>Eukaryota</taxon>
        <taxon>Metazoa</taxon>
        <taxon>Ecdysozoa</taxon>
        <taxon>Arthropoda</taxon>
        <taxon>Hexapoda</taxon>
        <taxon>Insecta</taxon>
        <taxon>Pterygota</taxon>
        <taxon>Neoptera</taxon>
        <taxon>Endopterygota</taxon>
        <taxon>Hymenoptera</taxon>
        <taxon>Apocrita</taxon>
        <taxon>Aculeata</taxon>
        <taxon>Formicoidea</taxon>
        <taxon>Formicidae</taxon>
        <taxon>Myrmicinae</taxon>
        <taxon>Cardiocondyla</taxon>
    </lineage>
</organism>
<protein>
    <recommendedName>
        <fullName evidence="4">Endonuclease/exonuclease/phosphatase domain-containing protein</fullName>
    </recommendedName>
</protein>
<dbReference type="InterPro" id="IPR036691">
    <property type="entry name" value="Endo/exonu/phosph_ase_sf"/>
</dbReference>
<dbReference type="Proteomes" id="UP001430953">
    <property type="component" value="Unassembled WGS sequence"/>
</dbReference>
<gene>
    <name evidence="2" type="ORF">PUN28_008286</name>
</gene>
<feature type="compositionally biased region" description="Basic residues" evidence="1">
    <location>
        <begin position="120"/>
        <end position="129"/>
    </location>
</feature>
<evidence type="ECO:0000313" key="2">
    <source>
        <dbReference type="EMBL" id="KAL0120460.1"/>
    </source>
</evidence>
<dbReference type="EMBL" id="JADYXP020000007">
    <property type="protein sequence ID" value="KAL0120460.1"/>
    <property type="molecule type" value="Genomic_DNA"/>
</dbReference>
<feature type="compositionally biased region" description="Basic and acidic residues" evidence="1">
    <location>
        <begin position="85"/>
        <end position="119"/>
    </location>
</feature>
<reference evidence="2 3" key="1">
    <citation type="submission" date="2023-03" db="EMBL/GenBank/DDBJ databases">
        <title>High recombination rates correlate with genetic variation in Cardiocondyla obscurior ants.</title>
        <authorList>
            <person name="Errbii M."/>
        </authorList>
    </citation>
    <scope>NUCLEOTIDE SEQUENCE [LARGE SCALE GENOMIC DNA]</scope>
    <source>
        <strain evidence="2">Alpha-2009</strain>
        <tissue evidence="2">Whole body</tissue>
    </source>
</reference>
<comment type="caution">
    <text evidence="2">The sequence shown here is derived from an EMBL/GenBank/DDBJ whole genome shotgun (WGS) entry which is preliminary data.</text>
</comment>
<keyword evidence="3" id="KW-1185">Reference proteome</keyword>
<evidence type="ECO:0000313" key="3">
    <source>
        <dbReference type="Proteomes" id="UP001430953"/>
    </source>
</evidence>
<evidence type="ECO:0000256" key="1">
    <source>
        <dbReference type="SAM" id="MobiDB-lite"/>
    </source>
</evidence>
<accession>A0AAW2FZ34</accession>